<keyword evidence="3" id="KW-1133">Transmembrane helix</keyword>
<keyword evidence="3" id="KW-0812">Transmembrane</keyword>
<dbReference type="PANTHER" id="PTHR31752">
    <property type="entry name" value="AUXIN EFFLUX CARRIER COMPONENT 1B-RELATED"/>
    <property type="match status" value="1"/>
</dbReference>
<dbReference type="PANTHER" id="PTHR31752:SF18">
    <property type="entry name" value="AUXIN EFFLUX CARRIER COMPONENT 1"/>
    <property type="match status" value="1"/>
</dbReference>
<evidence type="ECO:0000256" key="1">
    <source>
        <dbReference type="ARBA" id="ARBA00022448"/>
    </source>
</evidence>
<accession>A0A8J4GNR0</accession>
<comment type="caution">
    <text evidence="4">The sequence shown here is derived from an EMBL/GenBank/DDBJ whole genome shotgun (WGS) entry which is preliminary data.</text>
</comment>
<feature type="compositionally biased region" description="Pro residues" evidence="2">
    <location>
        <begin position="368"/>
        <end position="379"/>
    </location>
</feature>
<feature type="transmembrane region" description="Helical" evidence="3">
    <location>
        <begin position="102"/>
        <end position="122"/>
    </location>
</feature>
<feature type="compositionally biased region" description="Pro residues" evidence="2">
    <location>
        <begin position="254"/>
        <end position="263"/>
    </location>
</feature>
<protein>
    <submittedName>
        <fullName evidence="4">Uncharacterized protein</fullName>
    </submittedName>
</protein>
<feature type="transmembrane region" description="Helical" evidence="3">
    <location>
        <begin position="6"/>
        <end position="27"/>
    </location>
</feature>
<keyword evidence="3" id="KW-0472">Membrane</keyword>
<feature type="compositionally biased region" description="Gly residues" evidence="2">
    <location>
        <begin position="216"/>
        <end position="231"/>
    </location>
</feature>
<feature type="compositionally biased region" description="Low complexity" evidence="2">
    <location>
        <begin position="197"/>
        <end position="215"/>
    </location>
</feature>
<feature type="region of interest" description="Disordered" evidence="2">
    <location>
        <begin position="181"/>
        <end position="235"/>
    </location>
</feature>
<feature type="compositionally biased region" description="Low complexity" evidence="2">
    <location>
        <begin position="346"/>
        <end position="357"/>
    </location>
</feature>
<evidence type="ECO:0000256" key="2">
    <source>
        <dbReference type="SAM" id="MobiDB-lite"/>
    </source>
</evidence>
<dbReference type="EMBL" id="BNCQ01000036">
    <property type="protein sequence ID" value="GIM10835.1"/>
    <property type="molecule type" value="Genomic_DNA"/>
</dbReference>
<feature type="region of interest" description="Disordered" evidence="2">
    <location>
        <begin position="459"/>
        <end position="480"/>
    </location>
</feature>
<feature type="transmembrane region" description="Helical" evidence="3">
    <location>
        <begin position="70"/>
        <end position="90"/>
    </location>
</feature>
<evidence type="ECO:0000313" key="5">
    <source>
        <dbReference type="Proteomes" id="UP000722791"/>
    </source>
</evidence>
<organism evidence="4 5">
    <name type="scientific">Volvox reticuliferus</name>
    <dbReference type="NCBI Taxonomy" id="1737510"/>
    <lineage>
        <taxon>Eukaryota</taxon>
        <taxon>Viridiplantae</taxon>
        <taxon>Chlorophyta</taxon>
        <taxon>core chlorophytes</taxon>
        <taxon>Chlorophyceae</taxon>
        <taxon>CS clade</taxon>
        <taxon>Chlamydomonadales</taxon>
        <taxon>Volvocaceae</taxon>
        <taxon>Volvox</taxon>
    </lineage>
</organism>
<dbReference type="Proteomes" id="UP000722791">
    <property type="component" value="Unassembled WGS sequence"/>
</dbReference>
<name>A0A8J4GNR0_9CHLO</name>
<feature type="transmembrane region" description="Helical" evidence="3">
    <location>
        <begin position="39"/>
        <end position="58"/>
    </location>
</feature>
<evidence type="ECO:0000256" key="3">
    <source>
        <dbReference type="SAM" id="Phobius"/>
    </source>
</evidence>
<feature type="region of interest" description="Disordered" evidence="2">
    <location>
        <begin position="249"/>
        <end position="276"/>
    </location>
</feature>
<sequence>MWIYQAVTNVGVQVLVLMGLGYIFARLKFLEQAKFLPQCNFLVLMLALPAFNLYLMGIKLDLQNPEPWKSLAAFLLWVFAVQASIVFYTWRFCAGDAGEAAVVNMVLLMDNYAITGLLALNATLGTKWGTLALLMAMGFFLAIFPFSLAAFEWEKWAVQQHVEAIAEAATLDIEAAAAAAAEAEEEAEAEADRGGKPPVSASAVEEPPAAPPLGRQGFGGDGGGGGGGGLGHKPQEAEGLELSLYPASAALPTLPSPPPPPLPQDGMTKGALGRLTGNGFPHDSRYCWWSDENYRPAHPLLGADVTHSSAQAPLRRGPTAAAAAAREEQQRQQQQQGRRPNEPLLERLLPQQQQQQEGQRRAGSHVSPRPPKLPLPVPPSADGAATLQPSSGLPFISPFQGPSRFGWRNEVVGGAAGTTAVENSCVQAQAPPAAPPGSASPAAAAAAAAATSMALRPRPATMSNVPSTSATQSPRHAQIDRREGSLLAAVFDRLAAAACSGQLPASMVGSGELQGGRGMVLGGGGGAESFRTTSATSQALERPRLQDLEFALTHQLSGG</sequence>
<reference evidence="4" key="1">
    <citation type="journal article" date="2021" name="Proc. Natl. Acad. Sci. U.S.A.">
        <title>Three genomes in the algal genus Volvox reveal the fate of a haploid sex-determining region after a transition to homothallism.</title>
        <authorList>
            <person name="Yamamoto K."/>
            <person name="Hamaji T."/>
            <person name="Kawai-Toyooka H."/>
            <person name="Matsuzaki R."/>
            <person name="Takahashi F."/>
            <person name="Nishimura Y."/>
            <person name="Kawachi M."/>
            <person name="Noguchi H."/>
            <person name="Minakuchi Y."/>
            <person name="Umen J.G."/>
            <person name="Toyoda A."/>
            <person name="Nozaki H."/>
        </authorList>
    </citation>
    <scope>NUCLEOTIDE SEQUENCE</scope>
    <source>
        <strain evidence="4">NIES-3785</strain>
    </source>
</reference>
<feature type="compositionally biased region" description="Low complexity" evidence="2">
    <location>
        <begin position="315"/>
        <end position="324"/>
    </location>
</feature>
<proteinExistence type="predicted"/>
<gene>
    <name evidence="4" type="ORF">Vretimale_14449</name>
</gene>
<feature type="region of interest" description="Disordered" evidence="2">
    <location>
        <begin position="308"/>
        <end position="395"/>
    </location>
</feature>
<dbReference type="InterPro" id="IPR051107">
    <property type="entry name" value="Auxin_Efflux_Carrier"/>
</dbReference>
<feature type="non-terminal residue" evidence="4">
    <location>
        <position position="1"/>
    </location>
</feature>
<keyword evidence="1" id="KW-0813">Transport</keyword>
<feature type="compositionally biased region" description="Polar residues" evidence="2">
    <location>
        <begin position="461"/>
        <end position="475"/>
    </location>
</feature>
<feature type="transmembrane region" description="Helical" evidence="3">
    <location>
        <begin position="128"/>
        <end position="151"/>
    </location>
</feature>
<evidence type="ECO:0000313" key="4">
    <source>
        <dbReference type="EMBL" id="GIM10835.1"/>
    </source>
</evidence>
<dbReference type="AlphaFoldDB" id="A0A8J4GNR0"/>